<organism evidence="4 5">
    <name type="scientific">Arthrobacter mangrovi</name>
    <dbReference type="NCBI Taxonomy" id="2966350"/>
    <lineage>
        <taxon>Bacteria</taxon>
        <taxon>Bacillati</taxon>
        <taxon>Actinomycetota</taxon>
        <taxon>Actinomycetes</taxon>
        <taxon>Micrococcales</taxon>
        <taxon>Micrococcaceae</taxon>
        <taxon>Arthrobacter</taxon>
    </lineage>
</organism>
<dbReference type="InterPro" id="IPR036928">
    <property type="entry name" value="AS_sf"/>
</dbReference>
<proteinExistence type="inferred from homology"/>
<gene>
    <name evidence="4" type="ORF">AHIS1636_37450</name>
</gene>
<feature type="region of interest" description="Disordered" evidence="2">
    <location>
        <begin position="135"/>
        <end position="163"/>
    </location>
</feature>
<dbReference type="PROSITE" id="PS00571">
    <property type="entry name" value="AMIDASES"/>
    <property type="match status" value="1"/>
</dbReference>
<name>A0ABQ5N015_9MICC</name>
<evidence type="ECO:0000313" key="4">
    <source>
        <dbReference type="EMBL" id="GLB69302.1"/>
    </source>
</evidence>
<feature type="domain" description="Amidase" evidence="3">
    <location>
        <begin position="29"/>
        <end position="450"/>
    </location>
</feature>
<sequence length="472" mass="49405">MTAATTSLADLSAAELLARYRAKSVSPVEAAEAALARIRTLNDKVNAFCLTAEDEALAAARESEARWLKGEPAGALDGVPASIKDLLLTRGWPTLRGSTLIDPDQAWTEDAPAVAALRRAGAVFLGKTTTPEFGWKGVTDSPLTGNTGNPWDPSKTSGGSSGGSAAAVALGMGSLSVGTDGGGSVRIPASFCGIVGLKPTYGTIPLYPPTPYGTLAHAGPMTRTVEDNALMLDVLAGFDSRDWSALAPPRGSFLDGLREGVAGLRIAYSADLGYAHVEPEVAASVEAAVGLLRGLGANVEQVDLRLRDPLGEYHTLWFAGAGKVIRGYPEERWGELDPALLEVCRQGQAVTTDEYLDANAVRAALGRQMGAFHEEYDLLATPTMPLPAFDVGCEVPPGSGLKRWAEWSPFTYPFNMTQQPAVSVPCGLTSSGLPVGLQLVGARHADALVLRAAYAYEQARGPWPQPPVLAGG</sequence>
<dbReference type="Gene3D" id="3.90.1300.10">
    <property type="entry name" value="Amidase signature (AS) domain"/>
    <property type="match status" value="1"/>
</dbReference>
<comment type="similarity">
    <text evidence="1">Belongs to the amidase family.</text>
</comment>
<dbReference type="InterPro" id="IPR023631">
    <property type="entry name" value="Amidase_dom"/>
</dbReference>
<dbReference type="PANTHER" id="PTHR11895:SF7">
    <property type="entry name" value="GLUTAMYL-TRNA(GLN) AMIDOTRANSFERASE SUBUNIT A, MITOCHONDRIAL"/>
    <property type="match status" value="1"/>
</dbReference>
<dbReference type="PANTHER" id="PTHR11895">
    <property type="entry name" value="TRANSAMIDASE"/>
    <property type="match status" value="1"/>
</dbReference>
<dbReference type="Pfam" id="PF01425">
    <property type="entry name" value="Amidase"/>
    <property type="match status" value="1"/>
</dbReference>
<comment type="caution">
    <text evidence="4">The sequence shown here is derived from an EMBL/GenBank/DDBJ whole genome shotgun (WGS) entry which is preliminary data.</text>
</comment>
<reference evidence="4 5" key="1">
    <citation type="journal article" date="2023" name="Int. J. Syst. Evol. Microbiol.">
        <title>Arthrobacter mangrovi sp. nov., an actinobacterium isolated from the rhizosphere of a mangrove.</title>
        <authorList>
            <person name="Hamada M."/>
            <person name="Saitou S."/>
            <person name="Enomoto N."/>
            <person name="Nanri K."/>
            <person name="Hidaka K."/>
            <person name="Miura T."/>
            <person name="Tamura T."/>
        </authorList>
    </citation>
    <scope>NUCLEOTIDE SEQUENCE [LARGE SCALE GENOMIC DNA]</scope>
    <source>
        <strain evidence="4 5">NBRC 112813</strain>
    </source>
</reference>
<evidence type="ECO:0000259" key="3">
    <source>
        <dbReference type="Pfam" id="PF01425"/>
    </source>
</evidence>
<dbReference type="SUPFAM" id="SSF75304">
    <property type="entry name" value="Amidase signature (AS) enzymes"/>
    <property type="match status" value="1"/>
</dbReference>
<keyword evidence="5" id="KW-1185">Reference proteome</keyword>
<evidence type="ECO:0000256" key="1">
    <source>
        <dbReference type="ARBA" id="ARBA00009199"/>
    </source>
</evidence>
<dbReference type="EMBL" id="BRVS01000030">
    <property type="protein sequence ID" value="GLB69302.1"/>
    <property type="molecule type" value="Genomic_DNA"/>
</dbReference>
<dbReference type="RefSeq" id="WP_264797396.1">
    <property type="nucleotide sequence ID" value="NZ_BRVS01000030.1"/>
</dbReference>
<protein>
    <submittedName>
        <fullName evidence="4">Amidase</fullName>
    </submittedName>
</protein>
<accession>A0ABQ5N015</accession>
<dbReference type="Proteomes" id="UP001209654">
    <property type="component" value="Unassembled WGS sequence"/>
</dbReference>
<evidence type="ECO:0000256" key="2">
    <source>
        <dbReference type="SAM" id="MobiDB-lite"/>
    </source>
</evidence>
<dbReference type="NCBIfam" id="NF004815">
    <property type="entry name" value="PRK06169.1"/>
    <property type="match status" value="1"/>
</dbReference>
<evidence type="ECO:0000313" key="5">
    <source>
        <dbReference type="Proteomes" id="UP001209654"/>
    </source>
</evidence>
<dbReference type="InterPro" id="IPR000120">
    <property type="entry name" value="Amidase"/>
</dbReference>
<dbReference type="InterPro" id="IPR020556">
    <property type="entry name" value="Amidase_CS"/>
</dbReference>